<evidence type="ECO:0000259" key="9">
    <source>
        <dbReference type="PROSITE" id="PS50850"/>
    </source>
</evidence>
<evidence type="ECO:0000313" key="11">
    <source>
        <dbReference type="Proteomes" id="UP000316093"/>
    </source>
</evidence>
<feature type="transmembrane region" description="Helical" evidence="8">
    <location>
        <begin position="378"/>
        <end position="398"/>
    </location>
</feature>
<dbReference type="EMBL" id="CP041046">
    <property type="protein sequence ID" value="QDE38263.1"/>
    <property type="molecule type" value="Genomic_DNA"/>
</dbReference>
<evidence type="ECO:0000256" key="1">
    <source>
        <dbReference type="ARBA" id="ARBA00004651"/>
    </source>
</evidence>
<feature type="domain" description="Major facilitator superfamily (MFS) profile" evidence="9">
    <location>
        <begin position="22"/>
        <end position="430"/>
    </location>
</feature>
<dbReference type="RefSeq" id="WP_139979583.1">
    <property type="nucleotide sequence ID" value="NZ_CP041046.1"/>
</dbReference>
<sequence length="435" mass="46043">MSTVIPSDTLDARPLGRQDAKTLVLSALGGALEFYDFVIFAYFAKILGHLFFPPDTSDFVAQLQAFGIFAVAYLARPLGGIVMAHFGDRVGRKRMFTLSVFMMAIPTLLIGLLPTYASVGILAPILLTLLRLVQGLAIGGEIPGAWVFVAEHVPSNRVGMACASLTSGLTAGILIGSLVAAGLSSRLGDAAMHAYGWRIAFILGGVFGFFAVYLRRWLSETPVFARMRERKELSTEMPALVVLRDHLPATVLSMLITWLLTAAIVVVILMTPTLMQTAFHVDQARAFTAGSLAALALCFGCFFGGVLVDRIGRGPALLIGSVALAVTTYLLYLDLRSGATHLMPLYTLAGLSAGVTGVIPAILVSAFPPAIRFSGISLSYNVAYAFCGAATPLVVGFLARDAGGLGPAHYVGAVALVGVACGIYLMVTRRRFFTG</sequence>
<feature type="transmembrane region" description="Helical" evidence="8">
    <location>
        <begin position="96"/>
        <end position="117"/>
    </location>
</feature>
<feature type="transmembrane region" description="Helical" evidence="8">
    <location>
        <begin position="345"/>
        <end position="366"/>
    </location>
</feature>
<evidence type="ECO:0000256" key="4">
    <source>
        <dbReference type="ARBA" id="ARBA00022692"/>
    </source>
</evidence>
<evidence type="ECO:0000256" key="2">
    <source>
        <dbReference type="ARBA" id="ARBA00022448"/>
    </source>
</evidence>
<feature type="transmembrane region" description="Helical" evidence="8">
    <location>
        <begin position="23"/>
        <end position="43"/>
    </location>
</feature>
<gene>
    <name evidence="10" type="ORF">FIV34_03120</name>
</gene>
<evidence type="ECO:0000256" key="6">
    <source>
        <dbReference type="ARBA" id="ARBA00022989"/>
    </source>
</evidence>
<evidence type="ECO:0000256" key="3">
    <source>
        <dbReference type="ARBA" id="ARBA00022475"/>
    </source>
</evidence>
<feature type="transmembrane region" description="Helical" evidence="8">
    <location>
        <begin position="63"/>
        <end position="84"/>
    </location>
</feature>
<keyword evidence="3" id="KW-1003">Cell membrane</keyword>
<dbReference type="PROSITE" id="PS50850">
    <property type="entry name" value="MFS"/>
    <property type="match status" value="1"/>
</dbReference>
<protein>
    <submittedName>
        <fullName evidence="10">MHS family MFS transporter</fullName>
    </submittedName>
</protein>
<comment type="subcellular location">
    <subcellularLocation>
        <location evidence="1">Cell membrane</location>
        <topology evidence="1">Multi-pass membrane protein</topology>
    </subcellularLocation>
</comment>
<dbReference type="SUPFAM" id="SSF103473">
    <property type="entry name" value="MFS general substrate transporter"/>
    <property type="match status" value="1"/>
</dbReference>
<dbReference type="GO" id="GO:0015293">
    <property type="term" value="F:symporter activity"/>
    <property type="evidence" value="ECO:0007669"/>
    <property type="project" value="UniProtKB-KW"/>
</dbReference>
<evidence type="ECO:0000313" key="10">
    <source>
        <dbReference type="EMBL" id="QDE38263.1"/>
    </source>
</evidence>
<feature type="transmembrane region" description="Helical" evidence="8">
    <location>
        <begin position="286"/>
        <end position="308"/>
    </location>
</feature>
<keyword evidence="4 8" id="KW-0812">Transmembrane</keyword>
<keyword evidence="6 8" id="KW-1133">Transmembrane helix</keyword>
<name>A0A4Y5Z1F8_9GAMM</name>
<keyword evidence="11" id="KW-1185">Reference proteome</keyword>
<feature type="transmembrane region" description="Helical" evidence="8">
    <location>
        <begin position="315"/>
        <end position="333"/>
    </location>
</feature>
<evidence type="ECO:0000256" key="7">
    <source>
        <dbReference type="ARBA" id="ARBA00023136"/>
    </source>
</evidence>
<dbReference type="KEGG" id="lpy:FIV34_03120"/>
<dbReference type="OrthoDB" id="3690818at2"/>
<keyword evidence="5" id="KW-0769">Symport</keyword>
<dbReference type="Pfam" id="PF07690">
    <property type="entry name" value="MFS_1"/>
    <property type="match status" value="1"/>
</dbReference>
<dbReference type="Proteomes" id="UP000316093">
    <property type="component" value="Chromosome"/>
</dbReference>
<keyword evidence="7 8" id="KW-0472">Membrane</keyword>
<feature type="transmembrane region" description="Helical" evidence="8">
    <location>
        <begin position="161"/>
        <end position="183"/>
    </location>
</feature>
<dbReference type="InterPro" id="IPR036259">
    <property type="entry name" value="MFS_trans_sf"/>
</dbReference>
<accession>A0A4Y5Z1F8</accession>
<evidence type="ECO:0000256" key="5">
    <source>
        <dbReference type="ARBA" id="ARBA00022847"/>
    </source>
</evidence>
<dbReference type="PANTHER" id="PTHR43528">
    <property type="entry name" value="ALPHA-KETOGLUTARATE PERMEASE"/>
    <property type="match status" value="1"/>
</dbReference>
<evidence type="ECO:0000256" key="8">
    <source>
        <dbReference type="SAM" id="Phobius"/>
    </source>
</evidence>
<dbReference type="InterPro" id="IPR051084">
    <property type="entry name" value="H+-coupled_symporters"/>
</dbReference>
<dbReference type="InterPro" id="IPR020846">
    <property type="entry name" value="MFS_dom"/>
</dbReference>
<dbReference type="AlphaFoldDB" id="A0A4Y5Z1F8"/>
<dbReference type="FunFam" id="1.20.1250.20:FF:000001">
    <property type="entry name" value="Dicarboxylate MFS transporter"/>
    <property type="match status" value="1"/>
</dbReference>
<reference evidence="10 11" key="1">
    <citation type="submission" date="2019-06" db="EMBL/GenBank/DDBJ databases">
        <title>A complete genome sequence for Luteibacter pinisoli MAH-14.</title>
        <authorList>
            <person name="Baltrus D.A."/>
        </authorList>
    </citation>
    <scope>NUCLEOTIDE SEQUENCE [LARGE SCALE GENOMIC DNA]</scope>
    <source>
        <strain evidence="10 11">MAH-14</strain>
    </source>
</reference>
<feature type="transmembrane region" description="Helical" evidence="8">
    <location>
        <begin position="251"/>
        <end position="274"/>
    </location>
</feature>
<organism evidence="10 11">
    <name type="scientific">Luteibacter pinisoli</name>
    <dbReference type="NCBI Taxonomy" id="2589080"/>
    <lineage>
        <taxon>Bacteria</taxon>
        <taxon>Pseudomonadati</taxon>
        <taxon>Pseudomonadota</taxon>
        <taxon>Gammaproteobacteria</taxon>
        <taxon>Lysobacterales</taxon>
        <taxon>Rhodanobacteraceae</taxon>
        <taxon>Luteibacter</taxon>
    </lineage>
</organism>
<proteinExistence type="predicted"/>
<feature type="transmembrane region" description="Helical" evidence="8">
    <location>
        <begin position="195"/>
        <end position="214"/>
    </location>
</feature>
<feature type="transmembrane region" description="Helical" evidence="8">
    <location>
        <begin position="410"/>
        <end position="427"/>
    </location>
</feature>
<dbReference type="InterPro" id="IPR011701">
    <property type="entry name" value="MFS"/>
</dbReference>
<feature type="transmembrane region" description="Helical" evidence="8">
    <location>
        <begin position="129"/>
        <end position="149"/>
    </location>
</feature>
<keyword evidence="2" id="KW-0813">Transport</keyword>
<dbReference type="Gene3D" id="1.20.1250.20">
    <property type="entry name" value="MFS general substrate transporter like domains"/>
    <property type="match status" value="2"/>
</dbReference>
<dbReference type="GO" id="GO:0005886">
    <property type="term" value="C:plasma membrane"/>
    <property type="evidence" value="ECO:0007669"/>
    <property type="project" value="UniProtKB-SubCell"/>
</dbReference>
<dbReference type="PANTHER" id="PTHR43528:SF7">
    <property type="entry name" value="MFS TRANSPORTER"/>
    <property type="match status" value="1"/>
</dbReference>